<accession>A0A919E3F7</accession>
<feature type="transmembrane region" description="Helical" evidence="1">
    <location>
        <begin position="47"/>
        <end position="67"/>
    </location>
</feature>
<gene>
    <name evidence="2" type="ORF">GCM10014715_74760</name>
</gene>
<sequence>MRPASWQHLCEVFRSRWAGVRLRGALVLEAVREWCRSVWSSNRARTWFAQLSLQVVAAILIDILAWFTRGR</sequence>
<dbReference type="Proteomes" id="UP000641386">
    <property type="component" value="Unassembled WGS sequence"/>
</dbReference>
<dbReference type="AlphaFoldDB" id="A0A919E3F7"/>
<evidence type="ECO:0000256" key="1">
    <source>
        <dbReference type="SAM" id="Phobius"/>
    </source>
</evidence>
<keyword evidence="1" id="KW-0472">Membrane</keyword>
<dbReference type="EMBL" id="BNBC01000053">
    <property type="protein sequence ID" value="GHF07911.1"/>
    <property type="molecule type" value="Genomic_DNA"/>
</dbReference>
<keyword evidence="1" id="KW-1133">Transmembrane helix</keyword>
<organism evidence="2 3">
    <name type="scientific">Streptomyces spiralis</name>
    <dbReference type="NCBI Taxonomy" id="66376"/>
    <lineage>
        <taxon>Bacteria</taxon>
        <taxon>Bacillati</taxon>
        <taxon>Actinomycetota</taxon>
        <taxon>Actinomycetes</taxon>
        <taxon>Kitasatosporales</taxon>
        <taxon>Streptomycetaceae</taxon>
        <taxon>Streptomyces</taxon>
    </lineage>
</organism>
<proteinExistence type="predicted"/>
<name>A0A919E3F7_9ACTN</name>
<keyword evidence="3" id="KW-1185">Reference proteome</keyword>
<reference evidence="2" key="2">
    <citation type="submission" date="2020-09" db="EMBL/GenBank/DDBJ databases">
        <authorList>
            <person name="Sun Q."/>
            <person name="Ohkuma M."/>
        </authorList>
    </citation>
    <scope>NUCLEOTIDE SEQUENCE</scope>
    <source>
        <strain evidence="2">JCM 3302</strain>
    </source>
</reference>
<protein>
    <submittedName>
        <fullName evidence="2">Uncharacterized protein</fullName>
    </submittedName>
</protein>
<reference evidence="2" key="1">
    <citation type="journal article" date="2014" name="Int. J. Syst. Evol. Microbiol.">
        <title>Complete genome sequence of Corynebacterium casei LMG S-19264T (=DSM 44701T), isolated from a smear-ripened cheese.</title>
        <authorList>
            <consortium name="US DOE Joint Genome Institute (JGI-PGF)"/>
            <person name="Walter F."/>
            <person name="Albersmeier A."/>
            <person name="Kalinowski J."/>
            <person name="Ruckert C."/>
        </authorList>
    </citation>
    <scope>NUCLEOTIDE SEQUENCE</scope>
    <source>
        <strain evidence="2">JCM 3302</strain>
    </source>
</reference>
<evidence type="ECO:0000313" key="3">
    <source>
        <dbReference type="Proteomes" id="UP000641386"/>
    </source>
</evidence>
<comment type="caution">
    <text evidence="2">The sequence shown here is derived from an EMBL/GenBank/DDBJ whole genome shotgun (WGS) entry which is preliminary data.</text>
</comment>
<keyword evidence="1" id="KW-0812">Transmembrane</keyword>
<evidence type="ECO:0000313" key="2">
    <source>
        <dbReference type="EMBL" id="GHF07911.1"/>
    </source>
</evidence>